<sequence length="61" mass="7193">MVCSHRFFPVKWSKYKCIYCKEIMYSHMDDSVPEDGDSDNPEVLEAEGFLYFNKEYAQSPS</sequence>
<accession>A0A6M3KWW0</accession>
<dbReference type="EMBL" id="MT142649">
    <property type="protein sequence ID" value="QJA86643.1"/>
    <property type="molecule type" value="Genomic_DNA"/>
</dbReference>
<name>A0A6M3KWW0_9ZZZZ</name>
<proteinExistence type="predicted"/>
<reference evidence="1" key="1">
    <citation type="submission" date="2020-03" db="EMBL/GenBank/DDBJ databases">
        <title>The deep terrestrial virosphere.</title>
        <authorList>
            <person name="Holmfeldt K."/>
            <person name="Nilsson E."/>
            <person name="Simone D."/>
            <person name="Lopez-Fernandez M."/>
            <person name="Wu X."/>
            <person name="de Brujin I."/>
            <person name="Lundin D."/>
            <person name="Andersson A."/>
            <person name="Bertilsson S."/>
            <person name="Dopson M."/>
        </authorList>
    </citation>
    <scope>NUCLEOTIDE SEQUENCE</scope>
    <source>
        <strain evidence="1">MM415B03149</strain>
    </source>
</reference>
<gene>
    <name evidence="1" type="ORF">MM415B03149_0010</name>
</gene>
<protein>
    <submittedName>
        <fullName evidence="1">Uncharacterized protein</fullName>
    </submittedName>
</protein>
<organism evidence="1">
    <name type="scientific">viral metagenome</name>
    <dbReference type="NCBI Taxonomy" id="1070528"/>
    <lineage>
        <taxon>unclassified sequences</taxon>
        <taxon>metagenomes</taxon>
        <taxon>organismal metagenomes</taxon>
    </lineage>
</organism>
<evidence type="ECO:0000313" key="1">
    <source>
        <dbReference type="EMBL" id="QJA86643.1"/>
    </source>
</evidence>
<dbReference type="AlphaFoldDB" id="A0A6M3KWW0"/>